<keyword evidence="3 4" id="KW-0472">Membrane</keyword>
<evidence type="ECO:0000256" key="1">
    <source>
        <dbReference type="ARBA" id="ARBA00022692"/>
    </source>
</evidence>
<feature type="transmembrane region" description="Helical" evidence="4">
    <location>
        <begin position="377"/>
        <end position="398"/>
    </location>
</feature>
<dbReference type="SUPFAM" id="SSF103473">
    <property type="entry name" value="MFS general substrate transporter"/>
    <property type="match status" value="1"/>
</dbReference>
<feature type="transmembrane region" description="Helical" evidence="4">
    <location>
        <begin position="288"/>
        <end position="311"/>
    </location>
</feature>
<feature type="transmembrane region" description="Helical" evidence="4">
    <location>
        <begin position="223"/>
        <end position="248"/>
    </location>
</feature>
<sequence>MTTANAVGARLPSPRLIIPALGITQILAWGSSYYLPTVLAKPIVADTGWSLSWVVGGLSLGLLIAGLASPLVGRQIHRRGGRPVLAASAILLSLGLTILAASPNLIIFTAGWIVLGCGMSAGLYDAAFSTLGRLYGQAARQHITTLTLFGGLASTACWPLSAYLVTELGWRGACGVYAAIHLLICLPLYLFAVTDREAPSWAESGARKVPAEHGEAHPRSSAIFLLLAIAIMVGSMLSTVISVHILTILQAHGIALAAAVALGTIVGPSQVGARFVEMLVSRHHHPIWTKIVSVSCVALGLGLLWAGLPFIALTLVFYGAGIGLESIARATLPLALFGPADYAPIMGRLARPSLIAQAAAPSIGAFLIQWLGAESALGIIVAVAAANVALSIVLLILVKTDRSARPPKSMHVTTQ</sequence>
<evidence type="ECO:0000313" key="6">
    <source>
        <dbReference type="Proteomes" id="UP001230156"/>
    </source>
</evidence>
<feature type="transmembrane region" description="Helical" evidence="4">
    <location>
        <begin position="16"/>
        <end position="35"/>
    </location>
</feature>
<keyword evidence="2 4" id="KW-1133">Transmembrane helix</keyword>
<dbReference type="InterPro" id="IPR036259">
    <property type="entry name" value="MFS_trans_sf"/>
</dbReference>
<dbReference type="RefSeq" id="WP_379957857.1">
    <property type="nucleotide sequence ID" value="NZ_JAUYVI010000005.1"/>
</dbReference>
<feature type="transmembrane region" description="Helical" evidence="4">
    <location>
        <begin position="143"/>
        <end position="164"/>
    </location>
</feature>
<evidence type="ECO:0000313" key="5">
    <source>
        <dbReference type="EMBL" id="MDQ7249665.1"/>
    </source>
</evidence>
<keyword evidence="1 4" id="KW-0812">Transmembrane</keyword>
<accession>A0ABU0YPL3</accession>
<name>A0ABU0YPL3_9PROT</name>
<dbReference type="InterPro" id="IPR011701">
    <property type="entry name" value="MFS"/>
</dbReference>
<dbReference type="PANTHER" id="PTHR11360">
    <property type="entry name" value="MONOCARBOXYLATE TRANSPORTER"/>
    <property type="match status" value="1"/>
</dbReference>
<feature type="transmembrane region" description="Helical" evidence="4">
    <location>
        <begin position="317"/>
        <end position="337"/>
    </location>
</feature>
<evidence type="ECO:0000256" key="3">
    <source>
        <dbReference type="ARBA" id="ARBA00023136"/>
    </source>
</evidence>
<evidence type="ECO:0000256" key="2">
    <source>
        <dbReference type="ARBA" id="ARBA00022989"/>
    </source>
</evidence>
<protein>
    <submittedName>
        <fullName evidence="5">MFS transporter</fullName>
    </submittedName>
</protein>
<comment type="caution">
    <text evidence="5">The sequence shown here is derived from an EMBL/GenBank/DDBJ whole genome shotgun (WGS) entry which is preliminary data.</text>
</comment>
<feature type="transmembrane region" description="Helical" evidence="4">
    <location>
        <begin position="170"/>
        <end position="191"/>
    </location>
</feature>
<organism evidence="5 6">
    <name type="scientific">Dongia sedimenti</name>
    <dbReference type="NCBI Taxonomy" id="3064282"/>
    <lineage>
        <taxon>Bacteria</taxon>
        <taxon>Pseudomonadati</taxon>
        <taxon>Pseudomonadota</taxon>
        <taxon>Alphaproteobacteria</taxon>
        <taxon>Rhodospirillales</taxon>
        <taxon>Dongiaceae</taxon>
        <taxon>Dongia</taxon>
    </lineage>
</organism>
<dbReference type="PANTHER" id="PTHR11360:SF308">
    <property type="entry name" value="BLL3089 PROTEIN"/>
    <property type="match status" value="1"/>
</dbReference>
<gene>
    <name evidence="5" type="ORF">Q8A70_18395</name>
</gene>
<dbReference type="Pfam" id="PF07690">
    <property type="entry name" value="MFS_1"/>
    <property type="match status" value="1"/>
</dbReference>
<keyword evidence="6" id="KW-1185">Reference proteome</keyword>
<dbReference type="EMBL" id="JAUYVI010000005">
    <property type="protein sequence ID" value="MDQ7249665.1"/>
    <property type="molecule type" value="Genomic_DNA"/>
</dbReference>
<feature type="transmembrane region" description="Helical" evidence="4">
    <location>
        <begin position="254"/>
        <end position="276"/>
    </location>
</feature>
<reference evidence="6" key="1">
    <citation type="submission" date="2023-08" db="EMBL/GenBank/DDBJ databases">
        <title>Rhodospirillaceae gen. nov., a novel taxon isolated from the Yangtze River Yuezi River estuary sludge.</title>
        <authorList>
            <person name="Ruan L."/>
        </authorList>
    </citation>
    <scope>NUCLEOTIDE SEQUENCE [LARGE SCALE GENOMIC DNA]</scope>
    <source>
        <strain evidence="6">R-7</strain>
    </source>
</reference>
<feature type="transmembrane region" description="Helical" evidence="4">
    <location>
        <begin position="84"/>
        <end position="101"/>
    </location>
</feature>
<dbReference type="Proteomes" id="UP001230156">
    <property type="component" value="Unassembled WGS sequence"/>
</dbReference>
<feature type="transmembrane region" description="Helical" evidence="4">
    <location>
        <begin position="50"/>
        <end position="72"/>
    </location>
</feature>
<proteinExistence type="predicted"/>
<evidence type="ECO:0000256" key="4">
    <source>
        <dbReference type="SAM" id="Phobius"/>
    </source>
</evidence>
<dbReference type="InterPro" id="IPR050327">
    <property type="entry name" value="Proton-linked_MCT"/>
</dbReference>
<dbReference type="Gene3D" id="1.20.1250.20">
    <property type="entry name" value="MFS general substrate transporter like domains"/>
    <property type="match status" value="1"/>
</dbReference>